<dbReference type="Pfam" id="PF00560">
    <property type="entry name" value="LRR_1"/>
    <property type="match status" value="3"/>
</dbReference>
<dbReference type="Proteomes" id="UP000008144">
    <property type="component" value="Unassembled WGS sequence"/>
</dbReference>
<dbReference type="SUPFAM" id="SSF52058">
    <property type="entry name" value="L domain-like"/>
    <property type="match status" value="1"/>
</dbReference>
<dbReference type="SUPFAM" id="SSF52075">
    <property type="entry name" value="Outer arm dynein light chain 1"/>
    <property type="match status" value="1"/>
</dbReference>
<evidence type="ECO:0000256" key="4">
    <source>
        <dbReference type="ARBA" id="ARBA00029588"/>
    </source>
</evidence>
<keyword evidence="8" id="KW-1185">Reference proteome</keyword>
<dbReference type="PROSITE" id="PS51450">
    <property type="entry name" value="LRR"/>
    <property type="match status" value="6"/>
</dbReference>
<reference evidence="7" key="3">
    <citation type="submission" date="2025-09" db="UniProtKB">
        <authorList>
            <consortium name="Ensembl"/>
        </authorList>
    </citation>
    <scope>IDENTIFICATION</scope>
</reference>
<reference evidence="8" key="1">
    <citation type="journal article" date="2002" name="Science">
        <title>The draft genome of Ciona intestinalis: insights into chordate and vertebrate origins.</title>
        <authorList>
            <person name="Dehal P."/>
            <person name="Satou Y."/>
            <person name="Campbell R.K."/>
            <person name="Chapman J."/>
            <person name="Degnan B."/>
            <person name="De Tomaso A."/>
            <person name="Davidson B."/>
            <person name="Di Gregorio A."/>
            <person name="Gelpke M."/>
            <person name="Goodstein D.M."/>
            <person name="Harafuji N."/>
            <person name="Hastings K.E."/>
            <person name="Ho I."/>
            <person name="Hotta K."/>
            <person name="Huang W."/>
            <person name="Kawashima T."/>
            <person name="Lemaire P."/>
            <person name="Martinez D."/>
            <person name="Meinertzhagen I.A."/>
            <person name="Necula S."/>
            <person name="Nonaka M."/>
            <person name="Putnam N."/>
            <person name="Rash S."/>
            <person name="Saiga H."/>
            <person name="Satake M."/>
            <person name="Terry A."/>
            <person name="Yamada L."/>
            <person name="Wang H.G."/>
            <person name="Awazu S."/>
            <person name="Azumi K."/>
            <person name="Boore J."/>
            <person name="Branno M."/>
            <person name="Chin-Bow S."/>
            <person name="DeSantis R."/>
            <person name="Doyle S."/>
            <person name="Francino P."/>
            <person name="Keys D.N."/>
            <person name="Haga S."/>
            <person name="Hayashi H."/>
            <person name="Hino K."/>
            <person name="Imai K.S."/>
            <person name="Inaba K."/>
            <person name="Kano S."/>
            <person name="Kobayashi K."/>
            <person name="Kobayashi M."/>
            <person name="Lee B.I."/>
            <person name="Makabe K.W."/>
            <person name="Manohar C."/>
            <person name="Matassi G."/>
            <person name="Medina M."/>
            <person name="Mochizuki Y."/>
            <person name="Mount S."/>
            <person name="Morishita T."/>
            <person name="Miura S."/>
            <person name="Nakayama A."/>
            <person name="Nishizaka S."/>
            <person name="Nomoto H."/>
            <person name="Ohta F."/>
            <person name="Oishi K."/>
            <person name="Rigoutsos I."/>
            <person name="Sano M."/>
            <person name="Sasaki A."/>
            <person name="Sasakura Y."/>
            <person name="Shoguchi E."/>
            <person name="Shin-i T."/>
            <person name="Spagnuolo A."/>
            <person name="Stainier D."/>
            <person name="Suzuki M.M."/>
            <person name="Tassy O."/>
            <person name="Takatori N."/>
            <person name="Tokuoka M."/>
            <person name="Yagi K."/>
            <person name="Yoshizaki F."/>
            <person name="Wada S."/>
            <person name="Zhang C."/>
            <person name="Hyatt P.D."/>
            <person name="Larimer F."/>
            <person name="Detter C."/>
            <person name="Doggett N."/>
            <person name="Glavina T."/>
            <person name="Hawkins T."/>
            <person name="Richardson P."/>
            <person name="Lucas S."/>
            <person name="Kohara Y."/>
            <person name="Levine M."/>
            <person name="Satoh N."/>
            <person name="Rokhsar D.S."/>
        </authorList>
    </citation>
    <scope>NUCLEOTIDE SEQUENCE [LARGE SCALE GENOMIC DNA]</scope>
</reference>
<dbReference type="HOGENOM" id="CLU_000288_18_23_1"/>
<evidence type="ECO:0000256" key="6">
    <source>
        <dbReference type="ARBA" id="ARBA00032455"/>
    </source>
</evidence>
<dbReference type="SMART" id="SM00365">
    <property type="entry name" value="LRR_SD22"/>
    <property type="match status" value="5"/>
</dbReference>
<dbReference type="Gene3D" id="3.80.10.10">
    <property type="entry name" value="Ribonuclease Inhibitor"/>
    <property type="match status" value="2"/>
</dbReference>
<evidence type="ECO:0000313" key="8">
    <source>
        <dbReference type="Proteomes" id="UP000008144"/>
    </source>
</evidence>
<dbReference type="SMART" id="SM00369">
    <property type="entry name" value="LRR_TYP"/>
    <property type="match status" value="13"/>
</dbReference>
<dbReference type="Pfam" id="PF13855">
    <property type="entry name" value="LRR_8"/>
    <property type="match status" value="1"/>
</dbReference>
<dbReference type="Ensembl" id="ENSCINT00000010077.3">
    <property type="protein sequence ID" value="ENSCINP00000010077.3"/>
    <property type="gene ID" value="ENSCING00000004875.3"/>
</dbReference>
<accession>F6SPI7</accession>
<organism evidence="7 8">
    <name type="scientific">Ciona intestinalis</name>
    <name type="common">Transparent sea squirt</name>
    <name type="synonym">Ascidia intestinalis</name>
    <dbReference type="NCBI Taxonomy" id="7719"/>
    <lineage>
        <taxon>Eukaryota</taxon>
        <taxon>Metazoa</taxon>
        <taxon>Chordata</taxon>
        <taxon>Tunicata</taxon>
        <taxon>Ascidiacea</taxon>
        <taxon>Phlebobranchia</taxon>
        <taxon>Cionidae</taxon>
        <taxon>Ciona</taxon>
    </lineage>
</organism>
<dbReference type="InterPro" id="IPR050216">
    <property type="entry name" value="LRR_domain-containing"/>
</dbReference>
<protein>
    <recommendedName>
        <fullName evidence="3">Leucine-rich repeat protein SHOC-2</fullName>
    </recommendedName>
    <alternativeName>
        <fullName evidence="6">Protein soc-2 homolog</fullName>
    </alternativeName>
    <alternativeName>
        <fullName evidence="4 5">protein Sur-8 homolog</fullName>
    </alternativeName>
</protein>
<proteinExistence type="predicted"/>
<sequence length="573" mass="63300">SDAKLNQARKSGTLNLSNNQWDVLPSNVWSLNKAPTKEAASFDDGNSAWWDQVELTKLNLSSNLLCSLPEDLQSFEFLKFLDVHDNKLQALPNAIGNLSALEHLNLSHNQLSIIQTSFNGLVNLRVLLLQHNRLRELPSSLGRLQNCEKLDISHNQITTLPEDICGIKFLKDFNASFNQLNALPNNIGKLQSLRILDASNNKIKCLPDSISTLKQLEILSFRNNLLDQLPSLTSCVCLKELSLGNNRLTCFPSQLPVSVTILELRDNKLSEIPLSVTELTQLERFDIANNNVPNLPPEVGAMESIKVVVVSGNPIRTISSHILNKGTQALLKHLRSRIVSNETESLNASTGSVIPQSNSNNDLSNKHLVASSRKLDLTKENPESVTTKLALYSELPVNEVILARCSLTNIPEELSGYKGSLSTLNMSNNKLKCLPPMIGCFSQLGHLDLSGNAMSALPDELGECISLREINMSYNLFTVLPGSIFKLKNLEVLVADNNQMTKIDVPNLKLLQQLSTLSLQNNSINEVPPELGLFTSITALKLEGNLFRVPRQNVLQKGTLALMEYLRSRLPSA</sequence>
<dbReference type="SMART" id="SM00364">
    <property type="entry name" value="LRR_BAC"/>
    <property type="match status" value="12"/>
</dbReference>
<reference evidence="7" key="2">
    <citation type="submission" date="2025-08" db="UniProtKB">
        <authorList>
            <consortium name="Ensembl"/>
        </authorList>
    </citation>
    <scope>IDENTIFICATION</scope>
</reference>
<dbReference type="AlphaFoldDB" id="F6SPI7"/>
<dbReference type="GeneTree" id="ENSGT00940000164558"/>
<evidence type="ECO:0000256" key="1">
    <source>
        <dbReference type="ARBA" id="ARBA00022614"/>
    </source>
</evidence>
<dbReference type="FunFam" id="3.80.10.10:FF:000116">
    <property type="entry name" value="Leucine-rich repeat-containing protein 40"/>
    <property type="match status" value="1"/>
</dbReference>
<name>F6SPI7_CIOIN</name>
<dbReference type="FunFam" id="3.80.10.10:FF:000193">
    <property type="entry name" value="Leucine-rich repeat-containing protein 40"/>
    <property type="match status" value="1"/>
</dbReference>
<dbReference type="InterPro" id="IPR032675">
    <property type="entry name" value="LRR_dom_sf"/>
</dbReference>
<dbReference type="InParanoid" id="F6SPI7"/>
<dbReference type="FunCoup" id="F6SPI7">
    <property type="interactions" value="42"/>
</dbReference>
<keyword evidence="2" id="KW-0677">Repeat</keyword>
<dbReference type="GO" id="GO:0035556">
    <property type="term" value="P:intracellular signal transduction"/>
    <property type="evidence" value="ECO:0000318"/>
    <property type="project" value="GO_Central"/>
</dbReference>
<evidence type="ECO:0000256" key="5">
    <source>
        <dbReference type="ARBA" id="ARBA00029998"/>
    </source>
</evidence>
<evidence type="ECO:0000313" key="7">
    <source>
        <dbReference type="Ensembl" id="ENSCINP00000010077.3"/>
    </source>
</evidence>
<dbReference type="PANTHER" id="PTHR48051:SF54">
    <property type="entry name" value="LEUCINE-RICH REPEAT-CONTAINING PROTEIN"/>
    <property type="match status" value="1"/>
</dbReference>
<keyword evidence="1" id="KW-0433">Leucine-rich repeat</keyword>
<evidence type="ECO:0000256" key="2">
    <source>
        <dbReference type="ARBA" id="ARBA00022737"/>
    </source>
</evidence>
<dbReference type="PANTHER" id="PTHR48051">
    <property type="match status" value="1"/>
</dbReference>
<dbReference type="STRING" id="7719.ENSCINP00000010077"/>
<evidence type="ECO:0000256" key="3">
    <source>
        <dbReference type="ARBA" id="ARBA00023907"/>
    </source>
</evidence>
<dbReference type="InterPro" id="IPR001611">
    <property type="entry name" value="Leu-rich_rpt"/>
</dbReference>
<dbReference type="InterPro" id="IPR003591">
    <property type="entry name" value="Leu-rich_rpt_typical-subtyp"/>
</dbReference>
<dbReference type="OMA" id="HNAIPSI"/>